<gene>
    <name evidence="1" type="primary">ABSGL_02577.1 scaffold 3452</name>
</gene>
<organism evidence="1">
    <name type="scientific">Absidia glauca</name>
    <name type="common">Pin mould</name>
    <dbReference type="NCBI Taxonomy" id="4829"/>
    <lineage>
        <taxon>Eukaryota</taxon>
        <taxon>Fungi</taxon>
        <taxon>Fungi incertae sedis</taxon>
        <taxon>Mucoromycota</taxon>
        <taxon>Mucoromycotina</taxon>
        <taxon>Mucoromycetes</taxon>
        <taxon>Mucorales</taxon>
        <taxon>Cunninghamellaceae</taxon>
        <taxon>Absidia</taxon>
    </lineage>
</organism>
<sequence>MFTKNAIDVNELDTAIAFQVHGLNITFYLNRLTAKGIYTFTEIAHFQFTWSLEDLPSFVTLVVVSNGKDS</sequence>
<reference evidence="1" key="1">
    <citation type="submission" date="2016-04" db="EMBL/GenBank/DDBJ databases">
        <authorList>
            <person name="Evans L.H."/>
            <person name="Alamgir A."/>
            <person name="Owens N."/>
            <person name="Weber N.D."/>
            <person name="Virtaneva K."/>
            <person name="Barbian K."/>
            <person name="Babar A."/>
            <person name="Rosenke K."/>
        </authorList>
    </citation>
    <scope>NUCLEOTIDE SEQUENCE [LARGE SCALE GENOMIC DNA]</scope>
    <source>
        <strain evidence="1">CBS 101.48</strain>
    </source>
</reference>
<name>A0A168LMS6_ABSGL</name>
<evidence type="ECO:0000313" key="2">
    <source>
        <dbReference type="Proteomes" id="UP000078561"/>
    </source>
</evidence>
<dbReference type="InParanoid" id="A0A168LMS6"/>
<dbReference type="OrthoDB" id="2287221at2759"/>
<dbReference type="Proteomes" id="UP000078561">
    <property type="component" value="Unassembled WGS sequence"/>
</dbReference>
<dbReference type="EMBL" id="LT551507">
    <property type="protein sequence ID" value="SAL97119.1"/>
    <property type="molecule type" value="Genomic_DNA"/>
</dbReference>
<proteinExistence type="predicted"/>
<evidence type="ECO:0000313" key="1">
    <source>
        <dbReference type="EMBL" id="SAL97119.1"/>
    </source>
</evidence>
<accession>A0A168LMS6</accession>
<dbReference type="AlphaFoldDB" id="A0A168LMS6"/>
<keyword evidence="2" id="KW-1185">Reference proteome</keyword>
<protein>
    <submittedName>
        <fullName evidence="1">Uncharacterized protein</fullName>
    </submittedName>
</protein>